<dbReference type="Proteomes" id="UP000185511">
    <property type="component" value="Chromosome"/>
</dbReference>
<organism evidence="2 3">
    <name type="scientific">Actinoalloteichus fjordicus</name>
    <dbReference type="NCBI Taxonomy" id="1612552"/>
    <lineage>
        <taxon>Bacteria</taxon>
        <taxon>Bacillati</taxon>
        <taxon>Actinomycetota</taxon>
        <taxon>Actinomycetes</taxon>
        <taxon>Pseudonocardiales</taxon>
        <taxon>Pseudonocardiaceae</taxon>
        <taxon>Actinoalloteichus</taxon>
    </lineage>
</organism>
<feature type="signal peptide" evidence="1">
    <location>
        <begin position="1"/>
        <end position="25"/>
    </location>
</feature>
<keyword evidence="1" id="KW-0732">Signal</keyword>
<reference evidence="3" key="1">
    <citation type="submission" date="2016-06" db="EMBL/GenBank/DDBJ databases">
        <title>Complete genome sequence of Actinoalloteichus fjordicus DSM 46855 (=ADI127-17), type strain of the new species Actinoalloteichus fjordicus.</title>
        <authorList>
            <person name="Ruckert C."/>
            <person name="Nouioui I."/>
            <person name="Willmese J."/>
            <person name="van Wezel G."/>
            <person name="Klenk H.-P."/>
            <person name="Kalinowski J."/>
            <person name="Zotchev S.B."/>
        </authorList>
    </citation>
    <scope>NUCLEOTIDE SEQUENCE [LARGE SCALE GENOMIC DNA]</scope>
    <source>
        <strain evidence="3">ADI127-7</strain>
    </source>
</reference>
<feature type="chain" id="PRO_5042163791" description="Peptidase inhibitor family I36" evidence="1">
    <location>
        <begin position="26"/>
        <end position="158"/>
    </location>
</feature>
<gene>
    <name evidence="2" type="ORF">UA74_19560</name>
</gene>
<evidence type="ECO:0000256" key="1">
    <source>
        <dbReference type="SAM" id="SignalP"/>
    </source>
</evidence>
<proteinExistence type="predicted"/>
<dbReference type="RefSeq" id="WP_075765108.1">
    <property type="nucleotide sequence ID" value="NZ_CP016076.1"/>
</dbReference>
<evidence type="ECO:0000313" key="2">
    <source>
        <dbReference type="EMBL" id="APU15937.1"/>
    </source>
</evidence>
<evidence type="ECO:0000313" key="3">
    <source>
        <dbReference type="Proteomes" id="UP000185511"/>
    </source>
</evidence>
<dbReference type="AlphaFoldDB" id="A0AAC9PTD7"/>
<accession>A0AAC9PTD7</accession>
<dbReference type="KEGG" id="acad:UA74_19560"/>
<evidence type="ECO:0008006" key="4">
    <source>
        <dbReference type="Google" id="ProtNLM"/>
    </source>
</evidence>
<sequence length="158" mass="16643">MRRIIMVIAATIMASGLAGAGVAHAGSDRHTTGSVEQAVVQEVSKQDVGVLAVAQNGLCEVGEVCLFYNAGCSGSLADFSSFIPDFAGYRFLSPGSGQGQAVKNNAASARNRDAVWIARIHYNENYGSVYDDVLPGNASSCRNLVNTLNDNASLAWRQ</sequence>
<dbReference type="Pfam" id="PF03995">
    <property type="entry name" value="Inhibitor_I36"/>
    <property type="match status" value="1"/>
</dbReference>
<keyword evidence="3" id="KW-1185">Reference proteome</keyword>
<name>A0AAC9PTD7_9PSEU</name>
<protein>
    <recommendedName>
        <fullName evidence="4">Peptidase inhibitor family I36</fullName>
    </recommendedName>
</protein>
<dbReference type="EMBL" id="CP016076">
    <property type="protein sequence ID" value="APU15937.1"/>
    <property type="molecule type" value="Genomic_DNA"/>
</dbReference>